<evidence type="ECO:0000256" key="1">
    <source>
        <dbReference type="ARBA" id="ARBA00007378"/>
    </source>
</evidence>
<sequence>MKPLYETTIINTGGRDGSVYSPDNIFNLDVAKPAALGGQVTTASNPEQLFAAGYSACFNSALEIQLDKGKVAYTSSEVIATVALYPDKEDGGVKIGVKLQVTIEGVDQEVAEEYVHKAHSYCPYSKAINGNVDVEITAK</sequence>
<proteinExistence type="inferred from homology"/>
<evidence type="ECO:0000313" key="2">
    <source>
        <dbReference type="EMBL" id="WOV87002.1"/>
    </source>
</evidence>
<dbReference type="InterPro" id="IPR003718">
    <property type="entry name" value="OsmC/Ohr_fam"/>
</dbReference>
<dbReference type="NCBIfam" id="TIGR03561">
    <property type="entry name" value="organ_hyd_perox"/>
    <property type="match status" value="1"/>
</dbReference>
<accession>A0ABZ0L480</accession>
<name>A0ABZ0L480_9BACL</name>
<organism evidence="2 3">
    <name type="scientific">Sporosarcina oncorhynchi</name>
    <dbReference type="NCBI Taxonomy" id="3056444"/>
    <lineage>
        <taxon>Bacteria</taxon>
        <taxon>Bacillati</taxon>
        <taxon>Bacillota</taxon>
        <taxon>Bacilli</taxon>
        <taxon>Bacillales</taxon>
        <taxon>Caryophanaceae</taxon>
        <taxon>Sporosarcina</taxon>
    </lineage>
</organism>
<dbReference type="InterPro" id="IPR015946">
    <property type="entry name" value="KH_dom-like_a/b"/>
</dbReference>
<dbReference type="Proteomes" id="UP001303902">
    <property type="component" value="Chromosome"/>
</dbReference>
<reference evidence="2 3" key="1">
    <citation type="submission" date="2023-06" db="EMBL/GenBank/DDBJ databases">
        <title>Sporosarcina sp. nov., isolated from Korean tranditional fermented seafood 'Jeotgal'.</title>
        <authorList>
            <person name="Yang A.I."/>
            <person name="Shin N.-R."/>
        </authorList>
    </citation>
    <scope>NUCLEOTIDE SEQUENCE [LARGE SCALE GENOMIC DNA]</scope>
    <source>
        <strain evidence="2 3">T2O-4</strain>
    </source>
</reference>
<dbReference type="PANTHER" id="PTHR33797:SF2">
    <property type="entry name" value="ORGANIC HYDROPEROXIDE RESISTANCE PROTEIN-LIKE"/>
    <property type="match status" value="1"/>
</dbReference>
<dbReference type="InterPro" id="IPR019953">
    <property type="entry name" value="OHR"/>
</dbReference>
<dbReference type="Pfam" id="PF02566">
    <property type="entry name" value="OsmC"/>
    <property type="match status" value="1"/>
</dbReference>
<dbReference type="PANTHER" id="PTHR33797">
    <property type="entry name" value="ORGANIC HYDROPEROXIDE RESISTANCE PROTEIN-LIKE"/>
    <property type="match status" value="1"/>
</dbReference>
<evidence type="ECO:0000313" key="3">
    <source>
        <dbReference type="Proteomes" id="UP001303902"/>
    </source>
</evidence>
<protein>
    <submittedName>
        <fullName evidence="2">Organic hydroperoxide resistance protein</fullName>
    </submittedName>
</protein>
<comment type="similarity">
    <text evidence="1">Belongs to the OsmC/Ohr family.</text>
</comment>
<gene>
    <name evidence="2" type="ORF">QWT69_14155</name>
</gene>
<dbReference type="RefSeq" id="WP_317966680.1">
    <property type="nucleotide sequence ID" value="NZ_CP129118.1"/>
</dbReference>
<dbReference type="Gene3D" id="2.20.25.10">
    <property type="match status" value="1"/>
</dbReference>
<dbReference type="SUPFAM" id="SSF82784">
    <property type="entry name" value="OsmC-like"/>
    <property type="match status" value="1"/>
</dbReference>
<dbReference type="Gene3D" id="3.30.300.20">
    <property type="match status" value="1"/>
</dbReference>
<dbReference type="InterPro" id="IPR036102">
    <property type="entry name" value="OsmC/Ohrsf"/>
</dbReference>
<dbReference type="EMBL" id="CP129118">
    <property type="protein sequence ID" value="WOV87002.1"/>
    <property type="molecule type" value="Genomic_DNA"/>
</dbReference>
<keyword evidence="3" id="KW-1185">Reference proteome</keyword>